<evidence type="ECO:0000256" key="1">
    <source>
        <dbReference type="SAM" id="SignalP"/>
    </source>
</evidence>
<proteinExistence type="predicted"/>
<reference evidence="2 3" key="1">
    <citation type="journal article" date="2016" name="Mol. Biol. Evol.">
        <title>Comparative Genomics of Early-Diverging Mushroom-Forming Fungi Provides Insights into the Origins of Lignocellulose Decay Capabilities.</title>
        <authorList>
            <person name="Nagy L.G."/>
            <person name="Riley R."/>
            <person name="Tritt A."/>
            <person name="Adam C."/>
            <person name="Daum C."/>
            <person name="Floudas D."/>
            <person name="Sun H."/>
            <person name="Yadav J.S."/>
            <person name="Pangilinan J."/>
            <person name="Larsson K.H."/>
            <person name="Matsuura K."/>
            <person name="Barry K."/>
            <person name="Labutti K."/>
            <person name="Kuo R."/>
            <person name="Ohm R.A."/>
            <person name="Bhattacharya S.S."/>
            <person name="Shirouzu T."/>
            <person name="Yoshinaga Y."/>
            <person name="Martin F.M."/>
            <person name="Grigoriev I.V."/>
            <person name="Hibbett D.S."/>
        </authorList>
    </citation>
    <scope>NUCLEOTIDE SEQUENCE [LARGE SCALE GENOMIC DNA]</scope>
    <source>
        <strain evidence="2 3">HHB10207 ss-3</strain>
    </source>
</reference>
<evidence type="ECO:0000313" key="2">
    <source>
        <dbReference type="EMBL" id="KZT44219.1"/>
    </source>
</evidence>
<dbReference type="Proteomes" id="UP000076798">
    <property type="component" value="Unassembled WGS sequence"/>
</dbReference>
<feature type="chain" id="PRO_5007875542" evidence="1">
    <location>
        <begin position="21"/>
        <end position="141"/>
    </location>
</feature>
<accession>A0A166IZ67</accession>
<gene>
    <name evidence="2" type="ORF">SISSUDRAFT_342843</name>
</gene>
<name>A0A166IZ67_9AGAM</name>
<dbReference type="AlphaFoldDB" id="A0A166IZ67"/>
<keyword evidence="3" id="KW-1185">Reference proteome</keyword>
<sequence>MKLPLLNILSLLSLSPTTVSHFGTSLDFTIVPSNVKCIWSNQSFLRSTLEDLCMRPHWEFNHARRSLTGCPAHFARLRKTERGTEGCRLHTGGAMPPEHEASIRTAHALLNQPMAPFCDPVPFSYSQVYFPVYTRFQWRQS</sequence>
<dbReference type="EMBL" id="KV428005">
    <property type="protein sequence ID" value="KZT44219.1"/>
    <property type="molecule type" value="Genomic_DNA"/>
</dbReference>
<protein>
    <submittedName>
        <fullName evidence="2">Uncharacterized protein</fullName>
    </submittedName>
</protein>
<organism evidence="2 3">
    <name type="scientific">Sistotremastrum suecicum HHB10207 ss-3</name>
    <dbReference type="NCBI Taxonomy" id="1314776"/>
    <lineage>
        <taxon>Eukaryota</taxon>
        <taxon>Fungi</taxon>
        <taxon>Dikarya</taxon>
        <taxon>Basidiomycota</taxon>
        <taxon>Agaricomycotina</taxon>
        <taxon>Agaricomycetes</taxon>
        <taxon>Sistotremastrales</taxon>
        <taxon>Sistotremastraceae</taxon>
        <taxon>Sistotremastrum</taxon>
    </lineage>
</organism>
<keyword evidence="1" id="KW-0732">Signal</keyword>
<evidence type="ECO:0000313" key="3">
    <source>
        <dbReference type="Proteomes" id="UP000076798"/>
    </source>
</evidence>
<feature type="signal peptide" evidence="1">
    <location>
        <begin position="1"/>
        <end position="20"/>
    </location>
</feature>